<evidence type="ECO:0000313" key="3">
    <source>
        <dbReference type="Proteomes" id="UP000031523"/>
    </source>
</evidence>
<dbReference type="EMBL" id="CP010519">
    <property type="protein sequence ID" value="AJE84713.1"/>
    <property type="molecule type" value="Genomic_DNA"/>
</dbReference>
<keyword evidence="3" id="KW-1185">Reference proteome</keyword>
<proteinExistence type="predicted"/>
<dbReference type="KEGG" id="sals:SLNWT_4337"/>
<dbReference type="Proteomes" id="UP000031523">
    <property type="component" value="Chromosome"/>
</dbReference>
<dbReference type="AlphaFoldDB" id="A0A0B5EPL6"/>
<organism evidence="2 3">
    <name type="scientific">Streptomyces albus (strain ATCC 21838 / DSM 41398 / FERM P-419 / JCM 4703 / NBRC 107858)</name>
    <dbReference type="NCBI Taxonomy" id="1081613"/>
    <lineage>
        <taxon>Bacteria</taxon>
        <taxon>Bacillati</taxon>
        <taxon>Actinomycetota</taxon>
        <taxon>Actinomycetes</taxon>
        <taxon>Kitasatosporales</taxon>
        <taxon>Streptomycetaceae</taxon>
        <taxon>Streptomyces</taxon>
    </lineage>
</organism>
<protein>
    <recommendedName>
        <fullName evidence="1">DUF397 domain-containing protein</fullName>
    </recommendedName>
</protein>
<evidence type="ECO:0000259" key="1">
    <source>
        <dbReference type="Pfam" id="PF04149"/>
    </source>
</evidence>
<reference evidence="2 3" key="1">
    <citation type="submission" date="2015-01" db="EMBL/GenBank/DDBJ databases">
        <title>Enhanced salinomycin production by adjusting the supply of polyketide extender units in Streptomyce albus DSM 41398.</title>
        <authorList>
            <person name="Lu C."/>
        </authorList>
    </citation>
    <scope>NUCLEOTIDE SEQUENCE [LARGE SCALE GENOMIC DNA]</scope>
    <source>
        <strain evidence="3">ATCC 21838 / DSM 41398 / FERM P-419 / JCM 4703 / NBRC 107858</strain>
    </source>
</reference>
<name>A0A0B5EPL6_STRA4</name>
<dbReference type="InterPro" id="IPR007278">
    <property type="entry name" value="DUF397"/>
</dbReference>
<sequence>MAHAVAVRDSKVPGGPALGFAPGSWSAFVTEVSHGALGHRG</sequence>
<feature type="domain" description="DUF397" evidence="1">
    <location>
        <begin position="4"/>
        <end position="32"/>
    </location>
</feature>
<evidence type="ECO:0000313" key="2">
    <source>
        <dbReference type="EMBL" id="AJE84713.1"/>
    </source>
</evidence>
<gene>
    <name evidence="2" type="ORF">SLNWT_4337</name>
</gene>
<accession>A0A0B5EPL6</accession>
<dbReference type="Pfam" id="PF04149">
    <property type="entry name" value="DUF397"/>
    <property type="match status" value="1"/>
</dbReference>